<dbReference type="GO" id="GO:0009867">
    <property type="term" value="P:jasmonic acid mediated signaling pathway"/>
    <property type="evidence" value="ECO:0007669"/>
    <property type="project" value="UniProtKB-ARBA"/>
</dbReference>
<evidence type="ECO:0000256" key="8">
    <source>
        <dbReference type="ARBA" id="ARBA00022833"/>
    </source>
</evidence>
<dbReference type="PANTHER" id="PTHR11210">
    <property type="entry name" value="RING BOX"/>
    <property type="match status" value="1"/>
</dbReference>
<evidence type="ECO:0000256" key="6">
    <source>
        <dbReference type="ARBA" id="ARBA00022771"/>
    </source>
</evidence>
<dbReference type="Gene3D" id="3.30.40.10">
    <property type="entry name" value="Zinc/RING finger domain, C3HC4 (zinc finger)"/>
    <property type="match status" value="1"/>
</dbReference>
<evidence type="ECO:0000313" key="14">
    <source>
        <dbReference type="Proteomes" id="UP001604277"/>
    </source>
</evidence>
<dbReference type="CDD" id="cd16485">
    <property type="entry name" value="mRING-H2-C3H2C2D_RBX1"/>
    <property type="match status" value="1"/>
</dbReference>
<evidence type="ECO:0000256" key="10">
    <source>
        <dbReference type="PROSITE-ProRule" id="PRU00175"/>
    </source>
</evidence>
<evidence type="ECO:0000256" key="11">
    <source>
        <dbReference type="SAM" id="Phobius"/>
    </source>
</evidence>
<organism evidence="13 14">
    <name type="scientific">Forsythia ovata</name>
    <dbReference type="NCBI Taxonomy" id="205694"/>
    <lineage>
        <taxon>Eukaryota</taxon>
        <taxon>Viridiplantae</taxon>
        <taxon>Streptophyta</taxon>
        <taxon>Embryophyta</taxon>
        <taxon>Tracheophyta</taxon>
        <taxon>Spermatophyta</taxon>
        <taxon>Magnoliopsida</taxon>
        <taxon>eudicotyledons</taxon>
        <taxon>Gunneridae</taxon>
        <taxon>Pentapetalae</taxon>
        <taxon>asterids</taxon>
        <taxon>lamiids</taxon>
        <taxon>Lamiales</taxon>
        <taxon>Oleaceae</taxon>
        <taxon>Forsythieae</taxon>
        <taxon>Forsythia</taxon>
    </lineage>
</organism>
<comment type="caution">
    <text evidence="13">The sequence shown here is derived from an EMBL/GenBank/DDBJ whole genome shotgun (WGS) entry which is preliminary data.</text>
</comment>
<comment type="subcellular location">
    <subcellularLocation>
        <location evidence="2">Cytoplasm</location>
    </subcellularLocation>
    <subcellularLocation>
        <location evidence="1">Nucleus</location>
    </subcellularLocation>
</comment>
<evidence type="ECO:0000256" key="3">
    <source>
        <dbReference type="ARBA" id="ARBA00004906"/>
    </source>
</evidence>
<feature type="domain" description="RING-type" evidence="12">
    <location>
        <begin position="228"/>
        <end position="273"/>
    </location>
</feature>
<protein>
    <submittedName>
        <fullName evidence="13">RING-box protein</fullName>
    </submittedName>
</protein>
<sequence>MDLEPDLHDRSAQIQQNLHGICATPVAQIEQNLCDSDRTDLARSAWSLRRSHRICVTWWRRSRRICASYQIGVAQIQRDPVVYFCGNFFEFWMSYLVVVGCLDKKKIQRRRRLMFGYMDRFCLVQQIGAVWKTWGRSMLKLSTLSSTQKPLPKFCSETMTSLDSDVTMVPAGEGSSGAGPSSGNPAPLTSAKKAKRFEIKKWNAVSLWAWDIVVDNCAICRNHIMDLCIECQANQASATSEECTVAWGVCNHAFHFHCISRWLKTRQVCPLDNSEWEFQKYGH</sequence>
<dbReference type="AlphaFoldDB" id="A0ABD1WW11"/>
<evidence type="ECO:0000256" key="4">
    <source>
        <dbReference type="ARBA" id="ARBA00022490"/>
    </source>
</evidence>
<evidence type="ECO:0000256" key="5">
    <source>
        <dbReference type="ARBA" id="ARBA00022723"/>
    </source>
</evidence>
<gene>
    <name evidence="13" type="ORF">Fot_07391</name>
</gene>
<reference evidence="14" key="1">
    <citation type="submission" date="2024-07" db="EMBL/GenBank/DDBJ databases">
        <title>Two chromosome-level genome assemblies of Korean endemic species Abeliophyllum distichum and Forsythia ovata (Oleaceae).</title>
        <authorList>
            <person name="Jang H."/>
        </authorList>
    </citation>
    <scope>NUCLEOTIDE SEQUENCE [LARGE SCALE GENOMIC DNA]</scope>
</reference>
<keyword evidence="8" id="KW-0862">Zinc</keyword>
<dbReference type="Pfam" id="PF12678">
    <property type="entry name" value="zf-rbx1"/>
    <property type="match status" value="1"/>
</dbReference>
<evidence type="ECO:0000256" key="1">
    <source>
        <dbReference type="ARBA" id="ARBA00004123"/>
    </source>
</evidence>
<dbReference type="SUPFAM" id="SSF57850">
    <property type="entry name" value="RING/U-box"/>
    <property type="match status" value="1"/>
</dbReference>
<dbReference type="InterPro" id="IPR013083">
    <property type="entry name" value="Znf_RING/FYVE/PHD"/>
</dbReference>
<dbReference type="GO" id="GO:0008270">
    <property type="term" value="F:zinc ion binding"/>
    <property type="evidence" value="ECO:0007669"/>
    <property type="project" value="UniProtKB-KW"/>
</dbReference>
<dbReference type="Proteomes" id="UP001604277">
    <property type="component" value="Unassembled WGS sequence"/>
</dbReference>
<dbReference type="FunFam" id="3.30.40.10:FF:000010">
    <property type="entry name" value="E3 ubiquitin-protein ligase RBX1"/>
    <property type="match status" value="1"/>
</dbReference>
<keyword evidence="4" id="KW-0963">Cytoplasm</keyword>
<dbReference type="GO" id="GO:0005737">
    <property type="term" value="C:cytoplasm"/>
    <property type="evidence" value="ECO:0007669"/>
    <property type="project" value="UniProtKB-SubCell"/>
</dbReference>
<dbReference type="GO" id="GO:0005634">
    <property type="term" value="C:nucleus"/>
    <property type="evidence" value="ECO:0007669"/>
    <property type="project" value="UniProtKB-SubCell"/>
</dbReference>
<evidence type="ECO:0000259" key="12">
    <source>
        <dbReference type="PROSITE" id="PS50089"/>
    </source>
</evidence>
<dbReference type="EMBL" id="JBFOLJ010000002">
    <property type="protein sequence ID" value="KAL2553772.1"/>
    <property type="molecule type" value="Genomic_DNA"/>
</dbReference>
<dbReference type="InterPro" id="IPR051031">
    <property type="entry name" value="RING-box_E3_Ubiquitin_Ligase"/>
</dbReference>
<keyword evidence="11" id="KW-0472">Membrane</keyword>
<keyword evidence="9" id="KW-0539">Nucleus</keyword>
<proteinExistence type="predicted"/>
<evidence type="ECO:0000313" key="13">
    <source>
        <dbReference type="EMBL" id="KAL2553772.1"/>
    </source>
</evidence>
<dbReference type="InterPro" id="IPR001841">
    <property type="entry name" value="Znf_RING"/>
</dbReference>
<accession>A0ABD1WW11</accession>
<keyword evidence="6 10" id="KW-0863">Zinc-finger</keyword>
<keyword evidence="11" id="KW-1133">Transmembrane helix</keyword>
<keyword evidence="11" id="KW-0812">Transmembrane</keyword>
<dbReference type="InterPro" id="IPR024766">
    <property type="entry name" value="Znf_RING_H2"/>
</dbReference>
<evidence type="ECO:0000256" key="2">
    <source>
        <dbReference type="ARBA" id="ARBA00004496"/>
    </source>
</evidence>
<keyword evidence="7" id="KW-0833">Ubl conjugation pathway</keyword>
<comment type="pathway">
    <text evidence="3">Protein modification; protein ubiquitination.</text>
</comment>
<dbReference type="PROSITE" id="PS50089">
    <property type="entry name" value="ZF_RING_2"/>
    <property type="match status" value="1"/>
</dbReference>
<evidence type="ECO:0000256" key="7">
    <source>
        <dbReference type="ARBA" id="ARBA00022786"/>
    </source>
</evidence>
<name>A0ABD1WW11_9LAMI</name>
<keyword evidence="5" id="KW-0479">Metal-binding</keyword>
<feature type="transmembrane region" description="Helical" evidence="11">
    <location>
        <begin position="81"/>
        <end position="102"/>
    </location>
</feature>
<keyword evidence="14" id="KW-1185">Reference proteome</keyword>
<evidence type="ECO:0000256" key="9">
    <source>
        <dbReference type="ARBA" id="ARBA00023242"/>
    </source>
</evidence>